<dbReference type="SUPFAM" id="SSF49899">
    <property type="entry name" value="Concanavalin A-like lectins/glucanases"/>
    <property type="match status" value="2"/>
</dbReference>
<reference evidence="5" key="1">
    <citation type="submission" date="2025-08" db="UniProtKB">
        <authorList>
            <consortium name="RefSeq"/>
        </authorList>
    </citation>
    <scope>IDENTIFICATION</scope>
</reference>
<evidence type="ECO:0000313" key="4">
    <source>
        <dbReference type="Proteomes" id="UP000504617"/>
    </source>
</evidence>
<accession>A0A6I9YRA8</accession>
<dbReference type="PANTHER" id="PTHR11346">
    <property type="entry name" value="GALECTIN"/>
    <property type="match status" value="1"/>
</dbReference>
<protein>
    <recommendedName>
        <fullName evidence="2">Galectin</fullName>
    </recommendedName>
</protein>
<dbReference type="GeneID" id="106552658"/>
<dbReference type="PANTHER" id="PTHR11346:SF15">
    <property type="entry name" value="PLACENTAL PROTEIN 13-LIKE"/>
    <property type="match status" value="1"/>
</dbReference>
<keyword evidence="1 2" id="KW-0430">Lectin</keyword>
<dbReference type="Gene3D" id="2.60.120.200">
    <property type="match status" value="2"/>
</dbReference>
<dbReference type="PROSITE" id="PS51304">
    <property type="entry name" value="GALECTIN"/>
    <property type="match status" value="2"/>
</dbReference>
<dbReference type="SMART" id="SM00276">
    <property type="entry name" value="GLECT"/>
    <property type="match status" value="2"/>
</dbReference>
<dbReference type="OrthoDB" id="6251307at2759"/>
<dbReference type="Proteomes" id="UP000504617">
    <property type="component" value="Unplaced"/>
</dbReference>
<dbReference type="Pfam" id="PF00337">
    <property type="entry name" value="Gal-bind_lectin"/>
    <property type="match status" value="2"/>
</dbReference>
<dbReference type="InterPro" id="IPR044156">
    <property type="entry name" value="Galectin-like"/>
</dbReference>
<organism evidence="4 5">
    <name type="scientific">Thamnophis sirtalis</name>
    <dbReference type="NCBI Taxonomy" id="35019"/>
    <lineage>
        <taxon>Eukaryota</taxon>
        <taxon>Metazoa</taxon>
        <taxon>Chordata</taxon>
        <taxon>Craniata</taxon>
        <taxon>Vertebrata</taxon>
        <taxon>Euteleostomi</taxon>
        <taxon>Lepidosauria</taxon>
        <taxon>Squamata</taxon>
        <taxon>Bifurcata</taxon>
        <taxon>Unidentata</taxon>
        <taxon>Episquamata</taxon>
        <taxon>Toxicofera</taxon>
        <taxon>Serpentes</taxon>
        <taxon>Colubroidea</taxon>
        <taxon>Colubridae</taxon>
        <taxon>Natricinae</taxon>
        <taxon>Thamnophis</taxon>
    </lineage>
</organism>
<dbReference type="CDD" id="cd00070">
    <property type="entry name" value="GLECT"/>
    <property type="match status" value="2"/>
</dbReference>
<evidence type="ECO:0000259" key="3">
    <source>
        <dbReference type="PROSITE" id="PS51304"/>
    </source>
</evidence>
<dbReference type="KEGG" id="tsr:106552658"/>
<dbReference type="AlphaFoldDB" id="A0A6I9YRA8"/>
<proteinExistence type="predicted"/>
<dbReference type="InterPro" id="IPR013320">
    <property type="entry name" value="ConA-like_dom_sf"/>
</dbReference>
<dbReference type="RefSeq" id="XP_013926464.1">
    <property type="nucleotide sequence ID" value="XM_014070989.1"/>
</dbReference>
<sequence>MLNVLKGLSHGDKLIYNLIKEIFKHGPLAELVNELSEEYTLEIINALNGKDINKLMNIGKGEVKKSEIISIGKKIIPIIKKVKDDKGVSILMRLFTDDEDEKTNLPYHQLVPGGLHPGMSVYMQGTVPKHRNSTWVNFQLDFACGHHKEADVPLHLTHHINAETFGLNTFQAGRWGKEEKHMNFFQKGDQIEVILIVRDFGYEVLMNRKSICNYHHRIPPQNVQVIRIDGDLELQFLSVMGGAMMTTPYSHPVSDGLHPGMSVYVQGKVPRRGHNFRMDFAIGKFEEGDILLHFNPRINQGIVVLNSYESRRWRKEDRYTKPLQKGENFEIIFIVNEAEYQVLLNGSPLCKFEHRISPQFVKFINFHGHITLQSLTIVREQIVGNVLLTGSAVYYPLCNQFKGWPEYCSAP</sequence>
<feature type="domain" description="Galectin" evidence="3">
    <location>
        <begin position="107"/>
        <end position="240"/>
    </location>
</feature>
<feature type="domain" description="Galectin" evidence="3">
    <location>
        <begin position="249"/>
        <end position="378"/>
    </location>
</feature>
<dbReference type="InterPro" id="IPR001079">
    <property type="entry name" value="Galectin_CRD"/>
</dbReference>
<evidence type="ECO:0000313" key="5">
    <source>
        <dbReference type="RefSeq" id="XP_013926464.1"/>
    </source>
</evidence>
<evidence type="ECO:0000256" key="2">
    <source>
        <dbReference type="RuleBase" id="RU102079"/>
    </source>
</evidence>
<evidence type="ECO:0000256" key="1">
    <source>
        <dbReference type="ARBA" id="ARBA00022734"/>
    </source>
</evidence>
<name>A0A6I9YRA8_9SAUR</name>
<dbReference type="SMART" id="SM00908">
    <property type="entry name" value="Gal-bind_lectin"/>
    <property type="match status" value="2"/>
</dbReference>
<keyword evidence="4" id="KW-1185">Reference proteome</keyword>
<dbReference type="GO" id="GO:0030246">
    <property type="term" value="F:carbohydrate binding"/>
    <property type="evidence" value="ECO:0007669"/>
    <property type="project" value="UniProtKB-UniRule"/>
</dbReference>
<gene>
    <name evidence="5" type="primary">LOC106552658</name>
</gene>